<keyword evidence="2 8" id="KW-0378">Hydrolase</keyword>
<evidence type="ECO:0000256" key="8">
    <source>
        <dbReference type="RuleBase" id="RU004468"/>
    </source>
</evidence>
<dbReference type="GO" id="GO:0008706">
    <property type="term" value="F:6-phospho-beta-glucosidase activity"/>
    <property type="evidence" value="ECO:0007669"/>
    <property type="project" value="UniProtKB-EC"/>
</dbReference>
<accession>A0ABD4QKT4</accession>
<dbReference type="RefSeq" id="WP_060698877.1">
    <property type="nucleotide sequence ID" value="NZ_JAGQFH010000023.1"/>
</dbReference>
<name>A0ABD4QKT4_9BACI</name>
<evidence type="ECO:0000313" key="9">
    <source>
        <dbReference type="EMBL" id="KPN14175.1"/>
    </source>
</evidence>
<evidence type="ECO:0000256" key="7">
    <source>
        <dbReference type="RuleBase" id="RU003690"/>
    </source>
</evidence>
<dbReference type="Proteomes" id="UP000050272">
    <property type="component" value="Unassembled WGS sequence"/>
</dbReference>
<dbReference type="InterPro" id="IPR001360">
    <property type="entry name" value="Glyco_hydro_1"/>
</dbReference>
<evidence type="ECO:0000256" key="6">
    <source>
        <dbReference type="PROSITE-ProRule" id="PRU10055"/>
    </source>
</evidence>
<dbReference type="PROSITE" id="PS00653">
    <property type="entry name" value="GLYCOSYL_HYDROL_F1_2"/>
    <property type="match status" value="1"/>
</dbReference>
<gene>
    <name evidence="9" type="ORF">AKG37_08870</name>
    <name evidence="10" type="ORF">KCQ59_11320</name>
</gene>
<evidence type="ECO:0000313" key="12">
    <source>
        <dbReference type="Proteomes" id="UP000676804"/>
    </source>
</evidence>
<feature type="active site" description="Nucleophile" evidence="6">
    <location>
        <position position="386"/>
    </location>
</feature>
<dbReference type="PANTHER" id="PTHR10353">
    <property type="entry name" value="GLYCOSYL HYDROLASE"/>
    <property type="match status" value="1"/>
</dbReference>
<dbReference type="PRINTS" id="PR00131">
    <property type="entry name" value="GLHYDRLASE1"/>
</dbReference>
<dbReference type="GO" id="GO:0005975">
    <property type="term" value="P:carbohydrate metabolic process"/>
    <property type="evidence" value="ECO:0007669"/>
    <property type="project" value="UniProtKB-ARBA"/>
</dbReference>
<comment type="catalytic activity">
    <reaction evidence="4">
        <text>6-phospho-beta-D-glucosyl-(1-&gt;4)-D-glucose + H2O = D-glucose 6-phosphate + D-glucose</text>
        <dbReference type="Rhea" id="RHEA:10772"/>
        <dbReference type="ChEBI" id="CHEBI:4167"/>
        <dbReference type="ChEBI" id="CHEBI:15377"/>
        <dbReference type="ChEBI" id="CHEBI:58312"/>
        <dbReference type="ChEBI" id="CHEBI:61548"/>
        <dbReference type="EC" id="3.2.1.86"/>
    </reaction>
</comment>
<comment type="caution">
    <text evidence="10">The sequence shown here is derived from an EMBL/GenBank/DDBJ whole genome shotgun (WGS) entry which is preliminary data.</text>
</comment>
<dbReference type="Proteomes" id="UP000676804">
    <property type="component" value="Unassembled WGS sequence"/>
</dbReference>
<dbReference type="InterPro" id="IPR017853">
    <property type="entry name" value="GH"/>
</dbReference>
<comment type="similarity">
    <text evidence="1 7">Belongs to the glycosyl hydrolase 1 family.</text>
</comment>
<evidence type="ECO:0000256" key="4">
    <source>
        <dbReference type="ARBA" id="ARBA00050637"/>
    </source>
</evidence>
<dbReference type="AlphaFoldDB" id="A0ABD4QKT4"/>
<evidence type="ECO:0000256" key="2">
    <source>
        <dbReference type="ARBA" id="ARBA00022801"/>
    </source>
</evidence>
<keyword evidence="3 8" id="KW-0326">Glycosidase</keyword>
<reference evidence="10 12" key="2">
    <citation type="submission" date="2021-04" db="EMBL/GenBank/DDBJ databases">
        <title>Isolation of newly marine bacteria for enzymatic activity.</title>
        <authorList>
            <person name="Hadi W.A.M."/>
            <person name="Nair A.J.J."/>
            <person name="Edwin B.T."/>
        </authorList>
    </citation>
    <scope>NUCLEOTIDE SEQUENCE [LARGE SCALE GENOMIC DNA]</scope>
    <source>
        <strain evidence="10 12">B28A</strain>
    </source>
</reference>
<evidence type="ECO:0000256" key="5">
    <source>
        <dbReference type="ARBA" id="ARBA00066487"/>
    </source>
</evidence>
<dbReference type="Pfam" id="PF00232">
    <property type="entry name" value="Glyco_hydro_1"/>
    <property type="match status" value="1"/>
</dbReference>
<dbReference type="InterPro" id="IPR033132">
    <property type="entry name" value="GH_1_N_CS"/>
</dbReference>
<proteinExistence type="inferred from homology"/>
<dbReference type="SUPFAM" id="SSF51445">
    <property type="entry name" value="(Trans)glycosidases"/>
    <property type="match status" value="1"/>
</dbReference>
<evidence type="ECO:0000256" key="1">
    <source>
        <dbReference type="ARBA" id="ARBA00010838"/>
    </source>
</evidence>
<dbReference type="FunFam" id="3.20.20.80:FF:000004">
    <property type="entry name" value="Beta-glucosidase 6-phospho-beta-glucosidase"/>
    <property type="match status" value="1"/>
</dbReference>
<dbReference type="EMBL" id="JAGQFH010000023">
    <property type="protein sequence ID" value="MBR8690375.1"/>
    <property type="molecule type" value="Genomic_DNA"/>
</dbReference>
<organism evidence="10 12">
    <name type="scientific">Bacillus australimaris</name>
    <dbReference type="NCBI Taxonomy" id="1326968"/>
    <lineage>
        <taxon>Bacteria</taxon>
        <taxon>Bacillati</taxon>
        <taxon>Bacillota</taxon>
        <taxon>Bacilli</taxon>
        <taxon>Bacillales</taxon>
        <taxon>Bacillaceae</taxon>
        <taxon>Bacillus</taxon>
    </lineage>
</organism>
<protein>
    <recommendedName>
        <fullName evidence="5">6-phospho-beta-glucosidase</fullName>
        <ecNumber evidence="5">3.2.1.86</ecNumber>
    </recommendedName>
</protein>
<reference evidence="9 11" key="1">
    <citation type="submission" date="2015-07" db="EMBL/GenBank/DDBJ databases">
        <title>Bacillus zhangzhouensis sp. nov. and Bacillus nanhaiticus sp. nov.</title>
        <authorList>
            <person name="Liu Y."/>
            <person name="Lai Q."/>
            <person name="Shao Z."/>
        </authorList>
    </citation>
    <scope>NUCLEOTIDE SEQUENCE [LARGE SCALE GENOMIC DNA]</scope>
    <source>
        <strain evidence="9 11">NH7I_1</strain>
    </source>
</reference>
<dbReference type="EC" id="3.2.1.86" evidence="5"/>
<evidence type="ECO:0000313" key="10">
    <source>
        <dbReference type="EMBL" id="MBR8690375.1"/>
    </source>
</evidence>
<dbReference type="EMBL" id="LGYN01000023">
    <property type="protein sequence ID" value="KPN14175.1"/>
    <property type="molecule type" value="Genomic_DNA"/>
</dbReference>
<dbReference type="PANTHER" id="PTHR10353:SF122">
    <property type="entry name" value="6-PHOSPHO-BETA-GLUCOSIDASE ASCB-RELATED"/>
    <property type="match status" value="1"/>
</dbReference>
<evidence type="ECO:0000313" key="11">
    <source>
        <dbReference type="Proteomes" id="UP000050272"/>
    </source>
</evidence>
<sequence length="495" mass="57284">MSNQIRKFPEGFLWGGAIAANQAEGAWNVDGKGLSTADVAIFKKGLSKSDYKKHNKVDEEQIQQAMRANTAEGYPKRRGVDFYHRYPEDMALFKEMGLKTLRVSIAWTRIFPNGDEEEPNEAGLLFYDRLFDEMKKHDIEPLVTLSHYEMPLYLVNQYGGWSHRIVVDFFVKFSRVVFDRYKDKVKYWLTFNEIDSIVRHPFTSGGIVSERFDNVEQAVYQALHHQFVASALAVKYCHEMIPGAKIGCMLTKLTTYPYSCNPKDVLKASKNNQFNMFFTDVQVRGEYPRFINRLFKEKNIHIEKQLGDDELLKVHTVDFISFSYYNSLVATENSEGMETVSGNTIGGVKNPYLEVSEWGWQIDPIGIRISLNDLYDRYQLPLFIVENGLGAYDKVEDGKINDDYRISYHEQHFQQMLEAIEDGVELMGYTSWGILDLISYSSSEMEKRYGFIHVDQDNDGNGTLNRTPKKSFYWYQEVIRQNGLKINDEPNGDTF</sequence>
<dbReference type="PROSITE" id="PS00572">
    <property type="entry name" value="GLYCOSYL_HYDROL_F1_1"/>
    <property type="match status" value="1"/>
</dbReference>
<dbReference type="NCBIfam" id="NF007356">
    <property type="entry name" value="PRK09852.1"/>
    <property type="match status" value="1"/>
</dbReference>
<dbReference type="InterPro" id="IPR018120">
    <property type="entry name" value="Glyco_hydro_1_AS"/>
</dbReference>
<keyword evidence="11" id="KW-1185">Reference proteome</keyword>
<dbReference type="Gene3D" id="3.20.20.80">
    <property type="entry name" value="Glycosidases"/>
    <property type="match status" value="1"/>
</dbReference>
<evidence type="ECO:0000256" key="3">
    <source>
        <dbReference type="ARBA" id="ARBA00023295"/>
    </source>
</evidence>